<keyword evidence="6" id="KW-0472">Membrane</keyword>
<evidence type="ECO:0000256" key="5">
    <source>
        <dbReference type="ARBA" id="ARBA00022989"/>
    </source>
</evidence>
<evidence type="ECO:0000313" key="10">
    <source>
        <dbReference type="EMBL" id="RWS18556.1"/>
    </source>
</evidence>
<evidence type="ECO:0000313" key="11">
    <source>
        <dbReference type="Proteomes" id="UP000288716"/>
    </source>
</evidence>
<dbReference type="Pfam" id="PF25059">
    <property type="entry name" value="FN3_DSCAM-DSCAML_C"/>
    <property type="match status" value="1"/>
</dbReference>
<dbReference type="STRING" id="299467.A0A443RT98"/>
<dbReference type="AlphaFoldDB" id="A0A443RT98"/>
<keyword evidence="5" id="KW-1133">Transmembrane helix</keyword>
<evidence type="ECO:0000256" key="7">
    <source>
        <dbReference type="ARBA" id="ARBA00023157"/>
    </source>
</evidence>
<accession>A0A443RT98</accession>
<evidence type="ECO:0000259" key="9">
    <source>
        <dbReference type="PROSITE" id="PS50853"/>
    </source>
</evidence>
<dbReference type="InterPro" id="IPR056754">
    <property type="entry name" value="DSCAM/DSCAML_C"/>
</dbReference>
<dbReference type="GO" id="GO:0016020">
    <property type="term" value="C:membrane"/>
    <property type="evidence" value="ECO:0007669"/>
    <property type="project" value="UniProtKB-SubCell"/>
</dbReference>
<keyword evidence="3" id="KW-0732">Signal</keyword>
<feature type="domain" description="Fibronectin type-III" evidence="9">
    <location>
        <begin position="105"/>
        <end position="198"/>
    </location>
</feature>
<evidence type="ECO:0000256" key="8">
    <source>
        <dbReference type="ARBA" id="ARBA00023319"/>
    </source>
</evidence>
<reference evidence="10 11" key="1">
    <citation type="journal article" date="2018" name="Gigascience">
        <title>Genomes of trombidid mites reveal novel predicted allergens and laterally-transferred genes associated with secondary metabolism.</title>
        <authorList>
            <person name="Dong X."/>
            <person name="Chaisiri K."/>
            <person name="Xia D."/>
            <person name="Armstrong S.D."/>
            <person name="Fang Y."/>
            <person name="Donnelly M.J."/>
            <person name="Kadowaki T."/>
            <person name="McGarry J.W."/>
            <person name="Darby A.C."/>
            <person name="Makepeace B.L."/>
        </authorList>
    </citation>
    <scope>NUCLEOTIDE SEQUENCE [LARGE SCALE GENOMIC DNA]</scope>
    <source>
        <strain evidence="10">UoL-UT</strain>
    </source>
</reference>
<proteinExistence type="predicted"/>
<sequence>SANKEERKGLQKPKLKIVSLNSTAISLKWKTDDDDESTDGFTLLYRKSKDENWREKKLLPSETKHTLNNLDCGTLYIVSLSSFNSNGSSENTQLVARTNGGPPAAANMRDLFRAGSTTITINPDAIHDGGCAISKISVKFRNYGSREEYSSLYNDAYYPHRTITLQNARPSTAIEFIVRAENNAGSTEANYVVVTTAP</sequence>
<dbReference type="InterPro" id="IPR003961">
    <property type="entry name" value="FN3_dom"/>
</dbReference>
<dbReference type="InterPro" id="IPR013783">
    <property type="entry name" value="Ig-like_fold"/>
</dbReference>
<evidence type="ECO:0000256" key="4">
    <source>
        <dbReference type="ARBA" id="ARBA00022889"/>
    </source>
</evidence>
<dbReference type="OrthoDB" id="152385at2759"/>
<dbReference type="Gene3D" id="2.60.40.10">
    <property type="entry name" value="Immunoglobulins"/>
    <property type="match status" value="2"/>
</dbReference>
<dbReference type="GO" id="GO:0007155">
    <property type="term" value="P:cell adhesion"/>
    <property type="evidence" value="ECO:0007669"/>
    <property type="project" value="UniProtKB-KW"/>
</dbReference>
<evidence type="ECO:0000256" key="1">
    <source>
        <dbReference type="ARBA" id="ARBA00004167"/>
    </source>
</evidence>
<keyword evidence="2" id="KW-0812">Transmembrane</keyword>
<dbReference type="SMART" id="SM00060">
    <property type="entry name" value="FN3"/>
    <property type="match status" value="2"/>
</dbReference>
<dbReference type="CDD" id="cd00063">
    <property type="entry name" value="FN3"/>
    <property type="match status" value="1"/>
</dbReference>
<dbReference type="VEuPathDB" id="VectorBase:LDEU013484"/>
<protein>
    <submittedName>
        <fullName evidence="10">Down syndrome cell adhesion molecule-like protein Dscam2</fullName>
    </submittedName>
</protein>
<feature type="non-terminal residue" evidence="10">
    <location>
        <position position="1"/>
    </location>
</feature>
<dbReference type="Pfam" id="PF00041">
    <property type="entry name" value="fn3"/>
    <property type="match status" value="1"/>
</dbReference>
<comment type="caution">
    <text evidence="10">The sequence shown here is derived from an EMBL/GenBank/DDBJ whole genome shotgun (WGS) entry which is preliminary data.</text>
</comment>
<dbReference type="SUPFAM" id="SSF49265">
    <property type="entry name" value="Fibronectin type III"/>
    <property type="match status" value="1"/>
</dbReference>
<dbReference type="InterPro" id="IPR036116">
    <property type="entry name" value="FN3_sf"/>
</dbReference>
<gene>
    <name evidence="10" type="ORF">B4U80_12475</name>
</gene>
<keyword evidence="4" id="KW-0130">Cell adhesion</keyword>
<feature type="domain" description="Fibronectin type-III" evidence="9">
    <location>
        <begin position="9"/>
        <end position="104"/>
    </location>
</feature>
<name>A0A443RT98_9ACAR</name>
<evidence type="ECO:0000256" key="3">
    <source>
        <dbReference type="ARBA" id="ARBA00022729"/>
    </source>
</evidence>
<keyword evidence="11" id="KW-1185">Reference proteome</keyword>
<evidence type="ECO:0000256" key="6">
    <source>
        <dbReference type="ARBA" id="ARBA00023136"/>
    </source>
</evidence>
<dbReference type="Proteomes" id="UP000288716">
    <property type="component" value="Unassembled WGS sequence"/>
</dbReference>
<dbReference type="PROSITE" id="PS50853">
    <property type="entry name" value="FN3"/>
    <property type="match status" value="2"/>
</dbReference>
<evidence type="ECO:0000256" key="2">
    <source>
        <dbReference type="ARBA" id="ARBA00022692"/>
    </source>
</evidence>
<dbReference type="EMBL" id="NCKV01037968">
    <property type="protein sequence ID" value="RWS18556.1"/>
    <property type="molecule type" value="Genomic_DNA"/>
</dbReference>
<keyword evidence="8" id="KW-0393">Immunoglobulin domain</keyword>
<keyword evidence="7" id="KW-1015">Disulfide bond</keyword>
<organism evidence="10 11">
    <name type="scientific">Leptotrombidium deliense</name>
    <dbReference type="NCBI Taxonomy" id="299467"/>
    <lineage>
        <taxon>Eukaryota</taxon>
        <taxon>Metazoa</taxon>
        <taxon>Ecdysozoa</taxon>
        <taxon>Arthropoda</taxon>
        <taxon>Chelicerata</taxon>
        <taxon>Arachnida</taxon>
        <taxon>Acari</taxon>
        <taxon>Acariformes</taxon>
        <taxon>Trombidiformes</taxon>
        <taxon>Prostigmata</taxon>
        <taxon>Anystina</taxon>
        <taxon>Parasitengona</taxon>
        <taxon>Trombiculoidea</taxon>
        <taxon>Trombiculidae</taxon>
        <taxon>Leptotrombidium</taxon>
    </lineage>
</organism>
<comment type="subcellular location">
    <subcellularLocation>
        <location evidence="1">Membrane</location>
        <topology evidence="1">Single-pass membrane protein</topology>
    </subcellularLocation>
</comment>